<feature type="transmembrane region" description="Helical" evidence="1">
    <location>
        <begin position="407"/>
        <end position="430"/>
    </location>
</feature>
<feature type="transmembrane region" description="Helical" evidence="1">
    <location>
        <begin position="143"/>
        <end position="170"/>
    </location>
</feature>
<dbReference type="EMBL" id="CP080572">
    <property type="protein sequence ID" value="USG99876.1"/>
    <property type="molecule type" value="Genomic_DNA"/>
</dbReference>
<evidence type="ECO:0000256" key="1">
    <source>
        <dbReference type="SAM" id="Phobius"/>
    </source>
</evidence>
<feature type="transmembrane region" description="Helical" evidence="1">
    <location>
        <begin position="336"/>
        <end position="355"/>
    </location>
</feature>
<organism evidence="2 3">
    <name type="scientific">Thermococcus argininiproducens</name>
    <dbReference type="NCBI Taxonomy" id="2866384"/>
    <lineage>
        <taxon>Archaea</taxon>
        <taxon>Methanobacteriati</taxon>
        <taxon>Methanobacteriota</taxon>
        <taxon>Thermococci</taxon>
        <taxon>Thermococcales</taxon>
        <taxon>Thermococcaceae</taxon>
        <taxon>Thermococcus</taxon>
    </lineage>
</organism>
<evidence type="ECO:0000313" key="3">
    <source>
        <dbReference type="Proteomes" id="UP001056425"/>
    </source>
</evidence>
<protein>
    <submittedName>
        <fullName evidence="2">Uncharacterized protein</fullName>
    </submittedName>
</protein>
<feature type="transmembrane region" description="Helical" evidence="1">
    <location>
        <begin position="376"/>
        <end position="401"/>
    </location>
</feature>
<dbReference type="KEGG" id="thei:K1720_10410"/>
<feature type="transmembrane region" description="Helical" evidence="1">
    <location>
        <begin position="41"/>
        <end position="60"/>
    </location>
</feature>
<keyword evidence="3" id="KW-1185">Reference proteome</keyword>
<proteinExistence type="predicted"/>
<keyword evidence="1" id="KW-1133">Transmembrane helix</keyword>
<dbReference type="RefSeq" id="WP_251949147.1">
    <property type="nucleotide sequence ID" value="NZ_CP080572.1"/>
</dbReference>
<dbReference type="Proteomes" id="UP001056425">
    <property type="component" value="Chromosome"/>
</dbReference>
<dbReference type="PIRSF" id="PIRSF018875">
    <property type="entry name" value="UCP018875_ABC_perm"/>
    <property type="match status" value="1"/>
</dbReference>
<keyword evidence="1" id="KW-0812">Transmembrane</keyword>
<gene>
    <name evidence="2" type="ORF">K1720_10410</name>
</gene>
<feature type="transmembrane region" description="Helical" evidence="1">
    <location>
        <begin position="471"/>
        <end position="494"/>
    </location>
</feature>
<feature type="transmembrane region" description="Helical" evidence="1">
    <location>
        <begin position="239"/>
        <end position="259"/>
    </location>
</feature>
<dbReference type="InterPro" id="IPR018646">
    <property type="entry name" value="12TM_1"/>
</dbReference>
<sequence length="510" mass="57614">MIGTLYRELHYQIAKRNPLIANDEKQFKKAIKNAMSIKRGVGIQILGFLPFGLIMASTFIFTNDKIVLASLMVSLSLLPFIFAMYVTAIQTSYILSVGIFEPLKYLPVRLGSKYLSGLLLLEIFPALATVLPSVFVLMAKYPYAGLLGIFWVFMGLFLGHTLGLIAVNFFSLKIQHRAGKGQSIRNIARIVLFFLFIGMFMVMNYLQYYIRDHSEEVARIVGKYFIAYPFSVASIFDPLRSLVLLGTYFCVFGFLYYLILRSVWGKILEPAVVSEKQIVTRFKAKTRNKILAVAFKDFKIFLRKPAMLVAFLFPIYIIFPTLISSFREGHLSLVEVLPLLFMIGLFSVPGADAVLKVEGKALDFLRTLPLKKREFVVGKVLSMAIVPILLGIALVGLGSYYDYKAVVLFPYAILLPLIASFTTMLYFFHYSGEEIGIPDLKWIHVIFMFILVGAIFAIIAIPLVLSLENIFISQFIGFVILLILVFLIFLGGLLPRGRGCEHSKSRHRKI</sequence>
<feature type="transmembrane region" description="Helical" evidence="1">
    <location>
        <begin position="190"/>
        <end position="210"/>
    </location>
</feature>
<name>A0A9E7SCW4_9EURY</name>
<dbReference type="InterPro" id="IPR054100">
    <property type="entry name" value="12TM_1_arc"/>
</dbReference>
<dbReference type="AlphaFoldDB" id="A0A9E7SCW4"/>
<feature type="transmembrane region" description="Helical" evidence="1">
    <location>
        <begin position="306"/>
        <end position="324"/>
    </location>
</feature>
<evidence type="ECO:0000313" key="2">
    <source>
        <dbReference type="EMBL" id="USG99876.1"/>
    </source>
</evidence>
<dbReference type="Pfam" id="PF09847">
    <property type="entry name" value="12TM_1"/>
    <property type="match status" value="1"/>
</dbReference>
<feature type="transmembrane region" description="Helical" evidence="1">
    <location>
        <begin position="442"/>
        <end position="465"/>
    </location>
</feature>
<dbReference type="GeneID" id="72778766"/>
<reference evidence="2 3" key="1">
    <citation type="submission" date="2021-08" db="EMBL/GenBank/DDBJ databases">
        <title>Thermococcus onnuriiensis IOH2.</title>
        <authorList>
            <person name="Park Y.-J."/>
        </authorList>
    </citation>
    <scope>NUCLEOTIDE SEQUENCE [LARGE SCALE GENOMIC DNA]</scope>
    <source>
        <strain evidence="2 3">IOH2</strain>
    </source>
</reference>
<feature type="transmembrane region" description="Helical" evidence="1">
    <location>
        <begin position="114"/>
        <end position="137"/>
    </location>
</feature>
<keyword evidence="1" id="KW-0472">Membrane</keyword>
<accession>A0A9E7SCW4</accession>